<keyword evidence="8" id="KW-0418">Kinase</keyword>
<keyword evidence="10" id="KW-0902">Two-component regulatory system</keyword>
<dbReference type="SUPFAM" id="SSF55874">
    <property type="entry name" value="ATPase domain of HSP90 chaperone/DNA topoisomerase II/histidine kinase"/>
    <property type="match status" value="1"/>
</dbReference>
<comment type="subcellular location">
    <subcellularLocation>
        <location evidence="2">Cell membrane</location>
        <topology evidence="2">Multi-pass membrane protein</topology>
    </subcellularLocation>
</comment>
<dbReference type="GO" id="GO:0000155">
    <property type="term" value="F:phosphorelay sensor kinase activity"/>
    <property type="evidence" value="ECO:0007669"/>
    <property type="project" value="InterPro"/>
</dbReference>
<evidence type="ECO:0000256" key="8">
    <source>
        <dbReference type="ARBA" id="ARBA00022777"/>
    </source>
</evidence>
<evidence type="ECO:0000259" key="15">
    <source>
        <dbReference type="PROSITE" id="PS50885"/>
    </source>
</evidence>
<name>A0A2N5NDG7_9BACL</name>
<keyword evidence="6 16" id="KW-0808">Transferase</keyword>
<dbReference type="SUPFAM" id="SSF47384">
    <property type="entry name" value="Homodimeric domain of signal transducing histidine kinase"/>
    <property type="match status" value="1"/>
</dbReference>
<evidence type="ECO:0000256" key="13">
    <source>
        <dbReference type="SAM" id="Phobius"/>
    </source>
</evidence>
<dbReference type="CDD" id="cd00082">
    <property type="entry name" value="HisKA"/>
    <property type="match status" value="1"/>
</dbReference>
<evidence type="ECO:0000256" key="9">
    <source>
        <dbReference type="ARBA" id="ARBA00022840"/>
    </source>
</evidence>
<dbReference type="InterPro" id="IPR050351">
    <property type="entry name" value="BphY/WalK/GraS-like"/>
</dbReference>
<evidence type="ECO:0000313" key="17">
    <source>
        <dbReference type="Proteomes" id="UP000234789"/>
    </source>
</evidence>
<proteinExistence type="predicted"/>
<comment type="catalytic activity">
    <reaction evidence="1">
        <text>ATP + protein L-histidine = ADP + protein N-phospho-L-histidine.</text>
        <dbReference type="EC" id="2.7.13.3"/>
    </reaction>
</comment>
<keyword evidence="7" id="KW-0547">Nucleotide-binding</keyword>
<dbReference type="PRINTS" id="PR00344">
    <property type="entry name" value="BCTRLSENSOR"/>
</dbReference>
<gene>
    <name evidence="16" type="ORF">B8V81_0523</name>
</gene>
<dbReference type="InterPro" id="IPR003594">
    <property type="entry name" value="HATPase_dom"/>
</dbReference>
<feature type="transmembrane region" description="Helical" evidence="13">
    <location>
        <begin position="29"/>
        <end position="51"/>
    </location>
</feature>
<dbReference type="PANTHER" id="PTHR42878:SF7">
    <property type="entry name" value="SENSOR HISTIDINE KINASE GLRK"/>
    <property type="match status" value="1"/>
</dbReference>
<dbReference type="FunFam" id="1.10.287.130:FF:000001">
    <property type="entry name" value="Two-component sensor histidine kinase"/>
    <property type="match status" value="1"/>
</dbReference>
<dbReference type="FunFam" id="3.30.565.10:FF:000006">
    <property type="entry name" value="Sensor histidine kinase WalK"/>
    <property type="match status" value="1"/>
</dbReference>
<evidence type="ECO:0000256" key="12">
    <source>
        <dbReference type="SAM" id="MobiDB-lite"/>
    </source>
</evidence>
<sequence>MSAGGLKDAARRLGERAAAVARRLGVGGIFAKLLLISLSTLAVTFLVYNLLSSQLVGRDMLDRRQGVEGAELRRTITLLETAARDGWSDDSIRTALQLVVPPQMKSILIIDRGGRYMQIGQVPLPESDIRELIASAGIGRSPEARTEMVKNDSGKYIVSSQYVPSLDRYVVSLSTGFQREFRRVQNLNALAIGIAIAVSVLVSWAFSRYMTRRIRRMSLGAEQFAKGRFETKIADRSTDELGQLAGSLNRMAGDLGALEQMRRDFLANVSHDLRSPLTSIHGYLEAILDGTVPRDKADRYLRITQDQTARLMKLVSDLLDMSKIEAGQFDVVPAEFDLADMIRLLLSRMESTFSHHSVRYEIAGLPGGERRERAEPEGAEAGKAGTAGAPRAAEPGEVLVVGDPHRLEQVMVNLLQNAMAFSPHGSTVHVTLECGPDRACVSVRDEGIGMSEEQARRIWERFYKSDEARGGRGGTGIGLSIVKHILDAHGSRIEVRSEPGQGSEFRFCLVRAGLAGSDEQYRESSEK</sequence>
<feature type="domain" description="HAMP" evidence="15">
    <location>
        <begin position="208"/>
        <end position="260"/>
    </location>
</feature>
<keyword evidence="13" id="KW-0812">Transmembrane</keyword>
<feature type="compositionally biased region" description="Low complexity" evidence="12">
    <location>
        <begin position="379"/>
        <end position="390"/>
    </location>
</feature>
<accession>A0A2N5NDG7</accession>
<dbReference type="SMART" id="SM00304">
    <property type="entry name" value="HAMP"/>
    <property type="match status" value="1"/>
</dbReference>
<evidence type="ECO:0000256" key="1">
    <source>
        <dbReference type="ARBA" id="ARBA00000085"/>
    </source>
</evidence>
<dbReference type="AlphaFoldDB" id="A0A2N5NDG7"/>
<dbReference type="EMBL" id="NFEZ01000001">
    <property type="protein sequence ID" value="PLT48391.1"/>
    <property type="molecule type" value="Genomic_DNA"/>
</dbReference>
<dbReference type="Pfam" id="PF02518">
    <property type="entry name" value="HATPase_c"/>
    <property type="match status" value="1"/>
</dbReference>
<feature type="domain" description="Histidine kinase" evidence="14">
    <location>
        <begin position="268"/>
        <end position="513"/>
    </location>
</feature>
<evidence type="ECO:0000256" key="10">
    <source>
        <dbReference type="ARBA" id="ARBA00023012"/>
    </source>
</evidence>
<evidence type="ECO:0000256" key="11">
    <source>
        <dbReference type="ARBA" id="ARBA00023136"/>
    </source>
</evidence>
<dbReference type="InterPro" id="IPR003660">
    <property type="entry name" value="HAMP_dom"/>
</dbReference>
<dbReference type="Pfam" id="PF00672">
    <property type="entry name" value="HAMP"/>
    <property type="match status" value="1"/>
</dbReference>
<keyword evidence="13" id="KW-1133">Transmembrane helix</keyword>
<dbReference type="Gene3D" id="6.10.340.10">
    <property type="match status" value="1"/>
</dbReference>
<evidence type="ECO:0000259" key="14">
    <source>
        <dbReference type="PROSITE" id="PS50109"/>
    </source>
</evidence>
<dbReference type="Gene3D" id="1.10.287.130">
    <property type="match status" value="1"/>
</dbReference>
<dbReference type="SMART" id="SM00388">
    <property type="entry name" value="HisKA"/>
    <property type="match status" value="1"/>
</dbReference>
<evidence type="ECO:0000256" key="4">
    <source>
        <dbReference type="ARBA" id="ARBA00022475"/>
    </source>
</evidence>
<feature type="region of interest" description="Disordered" evidence="12">
    <location>
        <begin position="367"/>
        <end position="391"/>
    </location>
</feature>
<keyword evidence="4" id="KW-1003">Cell membrane</keyword>
<dbReference type="GO" id="GO:0005524">
    <property type="term" value="F:ATP binding"/>
    <property type="evidence" value="ECO:0007669"/>
    <property type="project" value="UniProtKB-KW"/>
</dbReference>
<organism evidence="16 17">
    <name type="scientific">Paenibacillus pasadenensis</name>
    <dbReference type="NCBI Taxonomy" id="217090"/>
    <lineage>
        <taxon>Bacteria</taxon>
        <taxon>Bacillati</taxon>
        <taxon>Bacillota</taxon>
        <taxon>Bacilli</taxon>
        <taxon>Bacillales</taxon>
        <taxon>Paenibacillaceae</taxon>
        <taxon>Paenibacillus</taxon>
    </lineage>
</organism>
<protein>
    <recommendedName>
        <fullName evidence="3">histidine kinase</fullName>
        <ecNumber evidence="3">2.7.13.3</ecNumber>
    </recommendedName>
</protein>
<evidence type="ECO:0000256" key="5">
    <source>
        <dbReference type="ARBA" id="ARBA00022553"/>
    </source>
</evidence>
<dbReference type="CDD" id="cd06225">
    <property type="entry name" value="HAMP"/>
    <property type="match status" value="1"/>
</dbReference>
<keyword evidence="5" id="KW-0597">Phosphoprotein</keyword>
<keyword evidence="17" id="KW-1185">Reference proteome</keyword>
<dbReference type="GO" id="GO:0030295">
    <property type="term" value="F:protein kinase activator activity"/>
    <property type="evidence" value="ECO:0007669"/>
    <property type="project" value="TreeGrafter"/>
</dbReference>
<dbReference type="PROSITE" id="PS50109">
    <property type="entry name" value="HIS_KIN"/>
    <property type="match status" value="1"/>
</dbReference>
<evidence type="ECO:0000313" key="16">
    <source>
        <dbReference type="EMBL" id="PLT48391.1"/>
    </source>
</evidence>
<evidence type="ECO:0000256" key="7">
    <source>
        <dbReference type="ARBA" id="ARBA00022741"/>
    </source>
</evidence>
<dbReference type="Gene3D" id="3.30.565.10">
    <property type="entry name" value="Histidine kinase-like ATPase, C-terminal domain"/>
    <property type="match status" value="1"/>
</dbReference>
<dbReference type="EC" id="2.7.13.3" evidence="3"/>
<dbReference type="InterPro" id="IPR036097">
    <property type="entry name" value="HisK_dim/P_sf"/>
</dbReference>
<dbReference type="PANTHER" id="PTHR42878">
    <property type="entry name" value="TWO-COMPONENT HISTIDINE KINASE"/>
    <property type="match status" value="1"/>
</dbReference>
<dbReference type="RefSeq" id="WP_101807626.1">
    <property type="nucleotide sequence ID" value="NZ_NFEZ01000001.1"/>
</dbReference>
<feature type="transmembrane region" description="Helical" evidence="13">
    <location>
        <begin position="187"/>
        <end position="206"/>
    </location>
</feature>
<dbReference type="GO" id="GO:0000156">
    <property type="term" value="F:phosphorelay response regulator activity"/>
    <property type="evidence" value="ECO:0007669"/>
    <property type="project" value="TreeGrafter"/>
</dbReference>
<comment type="caution">
    <text evidence="16">The sequence shown here is derived from an EMBL/GenBank/DDBJ whole genome shotgun (WGS) entry which is preliminary data.</text>
</comment>
<dbReference type="InterPro" id="IPR004358">
    <property type="entry name" value="Sig_transdc_His_kin-like_C"/>
</dbReference>
<evidence type="ECO:0000256" key="6">
    <source>
        <dbReference type="ARBA" id="ARBA00022679"/>
    </source>
</evidence>
<dbReference type="InterPro" id="IPR005467">
    <property type="entry name" value="His_kinase_dom"/>
</dbReference>
<evidence type="ECO:0000256" key="3">
    <source>
        <dbReference type="ARBA" id="ARBA00012438"/>
    </source>
</evidence>
<dbReference type="GO" id="GO:0007234">
    <property type="term" value="P:osmosensory signaling via phosphorelay pathway"/>
    <property type="evidence" value="ECO:0007669"/>
    <property type="project" value="TreeGrafter"/>
</dbReference>
<dbReference type="SMART" id="SM00387">
    <property type="entry name" value="HATPase_c"/>
    <property type="match status" value="1"/>
</dbReference>
<dbReference type="Proteomes" id="UP000234789">
    <property type="component" value="Unassembled WGS sequence"/>
</dbReference>
<dbReference type="InterPro" id="IPR003661">
    <property type="entry name" value="HisK_dim/P_dom"/>
</dbReference>
<dbReference type="GO" id="GO:0005886">
    <property type="term" value="C:plasma membrane"/>
    <property type="evidence" value="ECO:0007669"/>
    <property type="project" value="UniProtKB-SubCell"/>
</dbReference>
<dbReference type="PROSITE" id="PS50885">
    <property type="entry name" value="HAMP"/>
    <property type="match status" value="1"/>
</dbReference>
<reference evidence="16 17" key="1">
    <citation type="submission" date="2017-05" db="EMBL/GenBank/DDBJ databases">
        <title>Functional genome analysis of Paenibacillus pasadenensis strain R16: insights on endophytic life style and antifungal activity.</title>
        <authorList>
            <person name="Passera A."/>
            <person name="Marcolungo L."/>
            <person name="Casati P."/>
            <person name="Brasca M."/>
            <person name="Quaglino F."/>
            <person name="Delledonne M."/>
        </authorList>
    </citation>
    <scope>NUCLEOTIDE SEQUENCE [LARGE SCALE GENOMIC DNA]</scope>
    <source>
        <strain evidence="16 17">R16</strain>
    </source>
</reference>
<keyword evidence="11 13" id="KW-0472">Membrane</keyword>
<keyword evidence="9" id="KW-0067">ATP-binding</keyword>
<dbReference type="InterPro" id="IPR036890">
    <property type="entry name" value="HATPase_C_sf"/>
</dbReference>
<dbReference type="Pfam" id="PF00512">
    <property type="entry name" value="HisKA"/>
    <property type="match status" value="1"/>
</dbReference>
<dbReference type="SUPFAM" id="SSF158472">
    <property type="entry name" value="HAMP domain-like"/>
    <property type="match status" value="1"/>
</dbReference>
<evidence type="ECO:0000256" key="2">
    <source>
        <dbReference type="ARBA" id="ARBA00004651"/>
    </source>
</evidence>